<accession>D5RG41</accession>
<gene>
    <name evidence="1" type="ORF">HMPREF0731_0050</name>
</gene>
<keyword evidence="2" id="KW-1185">Reference proteome</keyword>
<dbReference type="OrthoDB" id="7278036at2"/>
<sequence>MTAETLRSDPAETPPYVPLALEEEDVAAYAAMAEAMGCSLEACAEGFMMATPMARELAVKLWLLLQRLRELAAAEAGAGEAALRDLQLQEGLQTLRRVLGLEPAAMPHDVLAEAGLRYRL</sequence>
<protein>
    <submittedName>
        <fullName evidence="1">Uncharacterized protein</fullName>
    </submittedName>
</protein>
<dbReference type="HOGENOM" id="CLU_2178040_0_0_5"/>
<dbReference type="EMBL" id="ADVL01000015">
    <property type="protein sequence ID" value="EFH13730.1"/>
    <property type="molecule type" value="Genomic_DNA"/>
</dbReference>
<evidence type="ECO:0000313" key="2">
    <source>
        <dbReference type="Proteomes" id="UP000005324"/>
    </source>
</evidence>
<reference evidence="1 2" key="1">
    <citation type="submission" date="2010-04" db="EMBL/GenBank/DDBJ databases">
        <authorList>
            <person name="Qin X."/>
            <person name="Bachman B."/>
            <person name="Battles P."/>
            <person name="Bell A."/>
            <person name="Bess C."/>
            <person name="Bickham C."/>
            <person name="Chaboub L."/>
            <person name="Chen D."/>
            <person name="Coyle M."/>
            <person name="Deiros D.R."/>
            <person name="Dinh H."/>
            <person name="Forbes L."/>
            <person name="Fowler G."/>
            <person name="Francisco L."/>
            <person name="Fu Q."/>
            <person name="Gubbala S."/>
            <person name="Hale W."/>
            <person name="Han Y."/>
            <person name="Hemphill L."/>
            <person name="Highlander S.K."/>
            <person name="Hirani K."/>
            <person name="Hogues M."/>
            <person name="Jackson L."/>
            <person name="Jakkamsetti A."/>
            <person name="Javaid M."/>
            <person name="Jiang H."/>
            <person name="Korchina V."/>
            <person name="Kovar C."/>
            <person name="Lara F."/>
            <person name="Lee S."/>
            <person name="Mata R."/>
            <person name="Mathew T."/>
            <person name="Moen C."/>
            <person name="Morales K."/>
            <person name="Munidasa M."/>
            <person name="Nazareth L."/>
            <person name="Ngo R."/>
            <person name="Nguyen L."/>
            <person name="Okwuonu G."/>
            <person name="Ongeri F."/>
            <person name="Patil S."/>
            <person name="Petrosino J."/>
            <person name="Pham C."/>
            <person name="Pham P."/>
            <person name="Pu L.-L."/>
            <person name="Puazo M."/>
            <person name="Raj R."/>
            <person name="Reid J."/>
            <person name="Rouhana J."/>
            <person name="Saada N."/>
            <person name="Shang Y."/>
            <person name="Simmons D."/>
            <person name="Thornton R."/>
            <person name="Warren J."/>
            <person name="Weissenberger G."/>
            <person name="Zhang J."/>
            <person name="Zhang L."/>
            <person name="Zhou C."/>
            <person name="Zhu D."/>
            <person name="Muzny D."/>
            <person name="Worley K."/>
            <person name="Gibbs R."/>
        </authorList>
    </citation>
    <scope>NUCLEOTIDE SEQUENCE [LARGE SCALE GENOMIC DNA]</scope>
    <source>
        <strain evidence="1 2">ATCC 49957</strain>
    </source>
</reference>
<comment type="caution">
    <text evidence="1">The sequence shown here is derived from an EMBL/GenBank/DDBJ whole genome shotgun (WGS) entry which is preliminary data.</text>
</comment>
<organism evidence="1 2">
    <name type="scientific">Pseudoroseomonas cervicalis ATCC 49957</name>
    <dbReference type="NCBI Taxonomy" id="525371"/>
    <lineage>
        <taxon>Bacteria</taxon>
        <taxon>Pseudomonadati</taxon>
        <taxon>Pseudomonadota</taxon>
        <taxon>Alphaproteobacteria</taxon>
        <taxon>Acetobacterales</taxon>
        <taxon>Roseomonadaceae</taxon>
        <taxon>Roseomonas</taxon>
    </lineage>
</organism>
<dbReference type="RefSeq" id="WP_007005674.1">
    <property type="nucleotide sequence ID" value="NZ_GG770784.1"/>
</dbReference>
<evidence type="ECO:0000313" key="1">
    <source>
        <dbReference type="EMBL" id="EFH13730.1"/>
    </source>
</evidence>
<proteinExistence type="predicted"/>
<dbReference type="Proteomes" id="UP000005324">
    <property type="component" value="Unassembled WGS sequence"/>
</dbReference>
<dbReference type="AlphaFoldDB" id="D5RG41"/>
<name>D5RG41_9PROT</name>